<sequence length="267" mass="30795">MSLDIVKIFYRTTTIFTVVTFLTAGINAAVATDRRIGIYFHDFVVIIESSITQDFLVYKFYEKTWYTFNTRGGLPPGRVGHVACVINDKMYVFGGFNESGTYLPMIVIDLISYEWYRPFVRGTIPYGRKYHCIWVHKDKMYITGGYDVMSSKYFNNIYVYDPEKFIWAEMHTSGFEGPLQRRVHSTVIVGTHVYVLYGTMSYQPYGPLNQYTPEKQCGLHVLSLECNLKELAAVAVVRHNLHNLVPNVLPHELKSYLALITEPNSEF</sequence>
<dbReference type="OrthoDB" id="432528at2759"/>
<evidence type="ECO:0000313" key="3">
    <source>
        <dbReference type="WBParaSite" id="TCLT_0001026501-mRNA-1"/>
    </source>
</evidence>
<dbReference type="InterPro" id="IPR052637">
    <property type="entry name" value="KLHDC3-like"/>
</dbReference>
<dbReference type="AlphaFoldDB" id="A0A0N5DAR0"/>
<dbReference type="GO" id="GO:0003682">
    <property type="term" value="F:chromatin binding"/>
    <property type="evidence" value="ECO:0007669"/>
    <property type="project" value="InterPro"/>
</dbReference>
<protein>
    <submittedName>
        <fullName evidence="3">Kelch domain-containing protein 10</fullName>
    </submittedName>
</protein>
<reference evidence="1 2" key="2">
    <citation type="submission" date="2018-11" db="EMBL/GenBank/DDBJ databases">
        <authorList>
            <consortium name="Pathogen Informatics"/>
        </authorList>
    </citation>
    <scope>NUCLEOTIDE SEQUENCE [LARGE SCALE GENOMIC DNA]</scope>
</reference>
<dbReference type="InterPro" id="IPR015915">
    <property type="entry name" value="Kelch-typ_b-propeller"/>
</dbReference>
<dbReference type="SUPFAM" id="SSF117281">
    <property type="entry name" value="Kelch motif"/>
    <property type="match status" value="1"/>
</dbReference>
<dbReference type="Pfam" id="PF24681">
    <property type="entry name" value="Kelch_KLHDC2_KLHL20_DRC7"/>
    <property type="match status" value="1"/>
</dbReference>
<dbReference type="GO" id="GO:0005737">
    <property type="term" value="C:cytoplasm"/>
    <property type="evidence" value="ECO:0007669"/>
    <property type="project" value="TreeGrafter"/>
</dbReference>
<evidence type="ECO:0000313" key="1">
    <source>
        <dbReference type="EMBL" id="VDN07938.1"/>
    </source>
</evidence>
<reference evidence="3" key="1">
    <citation type="submission" date="2017-02" db="UniProtKB">
        <authorList>
            <consortium name="WormBaseParasite"/>
        </authorList>
    </citation>
    <scope>IDENTIFICATION</scope>
</reference>
<dbReference type="WBParaSite" id="TCLT_0001026501-mRNA-1">
    <property type="protein sequence ID" value="TCLT_0001026501-mRNA-1"/>
    <property type="gene ID" value="TCLT_0001026501"/>
</dbReference>
<dbReference type="PANTHER" id="PTHR46461:SF1">
    <property type="entry name" value="KELCH DOMAIN-CONTAINING PROTEIN 3"/>
    <property type="match status" value="1"/>
</dbReference>
<accession>A0A0N5DAR0</accession>
<organism evidence="3">
    <name type="scientific">Thelazia callipaeda</name>
    <name type="common">Oriental eyeworm</name>
    <name type="synonym">Parasitic nematode</name>
    <dbReference type="NCBI Taxonomy" id="103827"/>
    <lineage>
        <taxon>Eukaryota</taxon>
        <taxon>Metazoa</taxon>
        <taxon>Ecdysozoa</taxon>
        <taxon>Nematoda</taxon>
        <taxon>Chromadorea</taxon>
        <taxon>Rhabditida</taxon>
        <taxon>Spirurina</taxon>
        <taxon>Spiruromorpha</taxon>
        <taxon>Thelazioidea</taxon>
        <taxon>Thelaziidae</taxon>
        <taxon>Thelazia</taxon>
    </lineage>
</organism>
<dbReference type="Gene3D" id="2.120.10.80">
    <property type="entry name" value="Kelch-type beta propeller"/>
    <property type="match status" value="1"/>
</dbReference>
<keyword evidence="2" id="KW-1185">Reference proteome</keyword>
<dbReference type="PANTHER" id="PTHR46461">
    <property type="entry name" value="KELCH DOMAIN-CONTAINING PROTEIN 3"/>
    <property type="match status" value="1"/>
</dbReference>
<dbReference type="EMBL" id="UYYF01005033">
    <property type="protein sequence ID" value="VDN07938.1"/>
    <property type="molecule type" value="Genomic_DNA"/>
</dbReference>
<name>A0A0N5DAR0_THECL</name>
<dbReference type="Proteomes" id="UP000276776">
    <property type="component" value="Unassembled WGS sequence"/>
</dbReference>
<evidence type="ECO:0000313" key="2">
    <source>
        <dbReference type="Proteomes" id="UP000276776"/>
    </source>
</evidence>
<gene>
    <name evidence="1" type="ORF">TCLT_LOCUS10254</name>
</gene>
<dbReference type="STRING" id="103827.A0A0N5DAR0"/>
<proteinExistence type="predicted"/>